<keyword evidence="3" id="KW-0175">Coiled coil</keyword>
<sequence>MDFLSQTYIALRGPTGAPQSAQDTIAKLSDRLSPSTLLADRRAAVLALKGLVRDCKEDVGDRALPGLLQVLQNDAEIDADIAKAVLETITQLCEPDDASKDLALRHTDYVLGNEQAIHILFTLLGDTHFYTRYATLQLLSMLLQNRRSQVQGYFLKTPAGASSVIAVLEDKREIIRNESIAMIQMLISQSPDIQKVLAFEGAFEKLFNTVTHEGGLEGGVVSQDALQCVDGLLRYNSSNQSYFRETSLPALLCSLLLFPSSLSLQDAPPQEFALQFWDAQKVTNVSLVLGIMGMLVGSKSSGRELSVFVRCFVELALASNAPTPLKTQALHLLPSTLNFPLSDVILTPYMPVPETRGEEWDRLEPASALDALVELVLHGEYNGLYSDSRTKDGLELRSAAVIVFDNFVRKEDIKLAIVQGMLPSQQPSEVPIISPLLHALCLSPSSPLNIADVTTTHLATVLFAHLLSGSPRAKTAARSIKPSSNLPVQTPTQGQYFVPADGTPSAATPPEEDGEDAPQSLLHLFSENLSLCFLSRSRTEDELEEREWNRLIVGYICLLAQWLWDDPKAVREFLEAGGLGTLVEPINQTSESESLIPGLCVFLLGVCYEFNREPGEISRHVSFMSCLPHVLTEVSNSATIHSIISRLGVDMLVGHMTRVREHDWFKSISPESMVLTYPSKALPNTPSAEQEGEIWFDWSFVDFWKSNQHTIQRGLTTDPNTLASSSGPSAESAILINSLREAIRSQVQEIEVLQLRVRELSATEARLTDSEARNAQLKAELQASEDKKREGEKEQEDLLVLLDDMSTKRKRDKQRMREAGMEVSDDEGDDDEDEDEDEDDDGDEE</sequence>
<evidence type="ECO:0000313" key="8">
    <source>
        <dbReference type="Proteomes" id="UP000183567"/>
    </source>
</evidence>
<feature type="compositionally biased region" description="Acidic residues" evidence="4">
    <location>
        <begin position="823"/>
        <end position="845"/>
    </location>
</feature>
<dbReference type="OrthoDB" id="198977at2759"/>
<gene>
    <name evidence="7" type="ORF">AZE42_09439</name>
</gene>
<dbReference type="EMBL" id="LVVM01001782">
    <property type="protein sequence ID" value="OJA17884.1"/>
    <property type="molecule type" value="Genomic_DNA"/>
</dbReference>
<dbReference type="InterPro" id="IPR011989">
    <property type="entry name" value="ARM-like"/>
</dbReference>
<evidence type="ECO:0000259" key="5">
    <source>
        <dbReference type="Pfam" id="PF04869"/>
    </source>
</evidence>
<accession>A0A1J8R1V5</accession>
<evidence type="ECO:0000256" key="4">
    <source>
        <dbReference type="SAM" id="MobiDB-lite"/>
    </source>
</evidence>
<dbReference type="InterPro" id="IPR016024">
    <property type="entry name" value="ARM-type_fold"/>
</dbReference>
<evidence type="ECO:0000256" key="2">
    <source>
        <dbReference type="ARBA" id="ARBA00023034"/>
    </source>
</evidence>
<dbReference type="GO" id="GO:0048211">
    <property type="term" value="P:Golgi vesicle docking"/>
    <property type="evidence" value="ECO:0007669"/>
    <property type="project" value="TreeGrafter"/>
</dbReference>
<keyword evidence="8" id="KW-1185">Reference proteome</keyword>
<feature type="region of interest" description="Disordered" evidence="4">
    <location>
        <begin position="781"/>
        <end position="845"/>
    </location>
</feature>
<dbReference type="InterPro" id="IPR006955">
    <property type="entry name" value="Uso1_p115_C"/>
</dbReference>
<dbReference type="InterPro" id="IPR006953">
    <property type="entry name" value="Vesicle_Uso1_P115_head"/>
</dbReference>
<dbReference type="InterPro" id="IPR024095">
    <property type="entry name" value="Vesicle_P115"/>
</dbReference>
<name>A0A1J8R1V5_9AGAM</name>
<reference evidence="7 8" key="1">
    <citation type="submission" date="2016-03" db="EMBL/GenBank/DDBJ databases">
        <title>Comparative genomics of the ectomycorrhizal sister species Rhizopogon vinicolor and Rhizopogon vesiculosus (Basidiomycota: Boletales) reveals a divergence of the mating type B locus.</title>
        <authorList>
            <person name="Mujic A.B."/>
            <person name="Kuo A."/>
            <person name="Tritt A."/>
            <person name="Lipzen A."/>
            <person name="Chen C."/>
            <person name="Johnson J."/>
            <person name="Sharma A."/>
            <person name="Barry K."/>
            <person name="Grigoriev I.V."/>
            <person name="Spatafora J.W."/>
        </authorList>
    </citation>
    <scope>NUCLEOTIDE SEQUENCE [LARGE SCALE GENOMIC DNA]</scope>
    <source>
        <strain evidence="7 8">AM-OR11-056</strain>
    </source>
</reference>
<dbReference type="GO" id="GO:0006888">
    <property type="term" value="P:endoplasmic reticulum to Golgi vesicle-mediated transport"/>
    <property type="evidence" value="ECO:0007669"/>
    <property type="project" value="TreeGrafter"/>
</dbReference>
<proteinExistence type="predicted"/>
<dbReference type="GO" id="GO:0048280">
    <property type="term" value="P:vesicle fusion with Golgi apparatus"/>
    <property type="evidence" value="ECO:0007669"/>
    <property type="project" value="InterPro"/>
</dbReference>
<dbReference type="Proteomes" id="UP000183567">
    <property type="component" value="Unassembled WGS sequence"/>
</dbReference>
<dbReference type="Pfam" id="PF04871">
    <property type="entry name" value="Uso1_p115_C"/>
    <property type="match status" value="1"/>
</dbReference>
<dbReference type="GO" id="GO:0005795">
    <property type="term" value="C:Golgi stack"/>
    <property type="evidence" value="ECO:0007669"/>
    <property type="project" value="TreeGrafter"/>
</dbReference>
<comment type="caution">
    <text evidence="7">The sequence shown here is derived from an EMBL/GenBank/DDBJ whole genome shotgun (WGS) entry which is preliminary data.</text>
</comment>
<evidence type="ECO:0000313" key="7">
    <source>
        <dbReference type="EMBL" id="OJA17884.1"/>
    </source>
</evidence>
<evidence type="ECO:0000259" key="6">
    <source>
        <dbReference type="Pfam" id="PF04871"/>
    </source>
</evidence>
<dbReference type="PANTHER" id="PTHR10013">
    <property type="entry name" value="GENERAL VESICULAR TRANSPORT FACTOR P115"/>
    <property type="match status" value="1"/>
</dbReference>
<evidence type="ECO:0000256" key="3">
    <source>
        <dbReference type="ARBA" id="ARBA00023054"/>
    </source>
</evidence>
<keyword evidence="2" id="KW-0333">Golgi apparatus</keyword>
<comment type="subcellular location">
    <subcellularLocation>
        <location evidence="1">Golgi apparatus</location>
    </subcellularLocation>
</comment>
<dbReference type="GO" id="GO:0005783">
    <property type="term" value="C:endoplasmic reticulum"/>
    <property type="evidence" value="ECO:0007669"/>
    <property type="project" value="TreeGrafter"/>
</dbReference>
<dbReference type="Gene3D" id="1.25.10.10">
    <property type="entry name" value="Leucine-rich Repeat Variant"/>
    <property type="match status" value="1"/>
</dbReference>
<dbReference type="GO" id="GO:0006886">
    <property type="term" value="P:intracellular protein transport"/>
    <property type="evidence" value="ECO:0007669"/>
    <property type="project" value="InterPro"/>
</dbReference>
<dbReference type="AlphaFoldDB" id="A0A1J8R1V5"/>
<dbReference type="STRING" id="180088.A0A1J8R1V5"/>
<dbReference type="PANTHER" id="PTHR10013:SF0">
    <property type="entry name" value="GENERAL VESICULAR TRANSPORT FACTOR P115"/>
    <property type="match status" value="1"/>
</dbReference>
<organism evidence="7 8">
    <name type="scientific">Rhizopogon vesiculosus</name>
    <dbReference type="NCBI Taxonomy" id="180088"/>
    <lineage>
        <taxon>Eukaryota</taxon>
        <taxon>Fungi</taxon>
        <taxon>Dikarya</taxon>
        <taxon>Basidiomycota</taxon>
        <taxon>Agaricomycotina</taxon>
        <taxon>Agaricomycetes</taxon>
        <taxon>Agaricomycetidae</taxon>
        <taxon>Boletales</taxon>
        <taxon>Suillineae</taxon>
        <taxon>Rhizopogonaceae</taxon>
        <taxon>Rhizopogon</taxon>
    </lineage>
</organism>
<dbReference type="GO" id="GO:0000139">
    <property type="term" value="C:Golgi membrane"/>
    <property type="evidence" value="ECO:0007669"/>
    <property type="project" value="InterPro"/>
</dbReference>
<evidence type="ECO:0000256" key="1">
    <source>
        <dbReference type="ARBA" id="ARBA00004555"/>
    </source>
</evidence>
<feature type="domain" description="Vesicle tethering protein Uso1/P115-like head" evidence="5">
    <location>
        <begin position="365"/>
        <end position="714"/>
    </location>
</feature>
<protein>
    <recommendedName>
        <fullName evidence="9">Vesicle tethering protein Uso1/P115-like head domain-containing protein</fullName>
    </recommendedName>
</protein>
<dbReference type="SUPFAM" id="SSF48371">
    <property type="entry name" value="ARM repeat"/>
    <property type="match status" value="1"/>
</dbReference>
<dbReference type="GO" id="GO:0012507">
    <property type="term" value="C:ER to Golgi transport vesicle membrane"/>
    <property type="evidence" value="ECO:0007669"/>
    <property type="project" value="TreeGrafter"/>
</dbReference>
<evidence type="ECO:0008006" key="9">
    <source>
        <dbReference type="Google" id="ProtNLM"/>
    </source>
</evidence>
<dbReference type="Pfam" id="PF04869">
    <property type="entry name" value="Uso1_p115_head"/>
    <property type="match status" value="1"/>
</dbReference>
<feature type="domain" description="Uso1/p115-like vesicle tethering protein C-terminal" evidence="6">
    <location>
        <begin position="740"/>
        <end position="839"/>
    </location>
</feature>